<keyword evidence="10 11" id="KW-0472">Membrane</keyword>
<keyword evidence="9" id="KW-0408">Iron</keyword>
<keyword evidence="6" id="KW-0479">Metal-binding</keyword>
<evidence type="ECO:0000256" key="3">
    <source>
        <dbReference type="ARBA" id="ARBA00022475"/>
    </source>
</evidence>
<feature type="transmembrane region" description="Helical" evidence="11">
    <location>
        <begin position="289"/>
        <end position="310"/>
    </location>
</feature>
<dbReference type="RefSeq" id="WP_015232105.1">
    <property type="nucleotide sequence ID" value="NC_019791.1"/>
</dbReference>
<name>L0AAR3_CALLD</name>
<dbReference type="GO" id="GO:0019646">
    <property type="term" value="P:aerobic electron transport chain"/>
    <property type="evidence" value="ECO:0007669"/>
    <property type="project" value="InterPro"/>
</dbReference>
<dbReference type="GO" id="GO:0009055">
    <property type="term" value="F:electron transfer activity"/>
    <property type="evidence" value="ECO:0007669"/>
    <property type="project" value="InterPro"/>
</dbReference>
<evidence type="ECO:0000256" key="5">
    <source>
        <dbReference type="ARBA" id="ARBA00022692"/>
    </source>
</evidence>
<evidence type="ECO:0000256" key="10">
    <source>
        <dbReference type="ARBA" id="ARBA00023136"/>
    </source>
</evidence>
<organism evidence="12 13">
    <name type="scientific">Caldisphaera lagunensis (strain DSM 15908 / JCM 11604 / ANMR 0165 / IC-154)</name>
    <dbReference type="NCBI Taxonomy" id="1056495"/>
    <lineage>
        <taxon>Archaea</taxon>
        <taxon>Thermoproteota</taxon>
        <taxon>Thermoprotei</taxon>
        <taxon>Acidilobales</taxon>
        <taxon>Caldisphaeraceae</taxon>
        <taxon>Caldisphaera</taxon>
    </lineage>
</organism>
<keyword evidence="8 11" id="KW-1133">Transmembrane helix</keyword>
<keyword evidence="7" id="KW-0249">Electron transport</keyword>
<evidence type="ECO:0000313" key="12">
    <source>
        <dbReference type="EMBL" id="AFZ70207.1"/>
    </source>
</evidence>
<dbReference type="PANTHER" id="PTHR30365">
    <property type="entry name" value="CYTOCHROME D UBIQUINOL OXIDASE"/>
    <property type="match status" value="1"/>
</dbReference>
<dbReference type="GeneID" id="14211699"/>
<dbReference type="GO" id="GO:0016682">
    <property type="term" value="F:oxidoreductase activity, acting on diphenols and related substances as donors, oxygen as acceptor"/>
    <property type="evidence" value="ECO:0007669"/>
    <property type="project" value="TreeGrafter"/>
</dbReference>
<feature type="transmembrane region" description="Helical" evidence="11">
    <location>
        <begin position="135"/>
        <end position="158"/>
    </location>
</feature>
<dbReference type="PANTHER" id="PTHR30365:SF14">
    <property type="entry name" value="CYTOCHROME BD MENAQUINOL OXIDASE SUBUNIT I-RELATED"/>
    <property type="match status" value="1"/>
</dbReference>
<feature type="transmembrane region" description="Helical" evidence="11">
    <location>
        <begin position="466"/>
        <end position="486"/>
    </location>
</feature>
<evidence type="ECO:0000256" key="11">
    <source>
        <dbReference type="SAM" id="Phobius"/>
    </source>
</evidence>
<dbReference type="KEGG" id="clg:Calag_0439"/>
<dbReference type="InParanoid" id="L0AAR3"/>
<feature type="transmembrane region" description="Helical" evidence="11">
    <location>
        <begin position="69"/>
        <end position="89"/>
    </location>
</feature>
<sequence>MVNAIASWVEFGYWGERVLSMVGIGIHWGILQYVLGLPFAAFILQLIYLKNKDKDYLRIAKTLVKGMAIVFAVGAATGTLVEFGLIVVWPNVLTAVGKWLYFPMYAEVFAFIMEAMITYLLYYGWDKFSDVTRTILTFFAFIGPWYSGAMILSANAYMNVPTGLLPDYNATTGQWLYSLGYPKILLDVPSAYVSLLNVSKLESLGMTIQGTTSNGVLVYMPVSIVNRLVYESFNSYIVNQSILKAVLNNNVLTNQAVLQTPVLNIVNNIMDSTVNYYGIYTYLFDTPDFIPALLHSIGAGLVVTGFTMIAGFGTRYLKVKDEKYKKYLEKALKFSIVFSLIVIIYEGLIAGDMMGKTVAKYNPEKFAAIEGTMPGFTSIASLFHLDKIEAFLAYGSFSAKLPNYSQIPQLWGQLGSFGVGITSYLPPLIVDYTYYAMVFVGVLLGIYALILTGYLIFRGVSKIHKFWLYLAIPGAILAQFASLMGWGTREIGRLPWIVYGVMTLNVGSTLNQPTIWEDVVVSLFYIAIVIGLVYAVYRFLWVPSKKEILEEVK</sequence>
<keyword evidence="13" id="KW-1185">Reference proteome</keyword>
<gene>
    <name evidence="12" type="ordered locus">Calag_0439</name>
</gene>
<dbReference type="Proteomes" id="UP000010469">
    <property type="component" value="Chromosome"/>
</dbReference>
<evidence type="ECO:0000256" key="9">
    <source>
        <dbReference type="ARBA" id="ARBA00023004"/>
    </source>
</evidence>
<dbReference type="AlphaFoldDB" id="L0AAR3"/>
<proteinExistence type="predicted"/>
<keyword evidence="5 11" id="KW-0812">Transmembrane</keyword>
<evidence type="ECO:0000256" key="1">
    <source>
        <dbReference type="ARBA" id="ARBA00004651"/>
    </source>
</evidence>
<dbReference type="STRING" id="1056495.Calag_0439"/>
<dbReference type="GO" id="GO:0046872">
    <property type="term" value="F:metal ion binding"/>
    <property type="evidence" value="ECO:0007669"/>
    <property type="project" value="UniProtKB-KW"/>
</dbReference>
<accession>L0AAR3</accession>
<dbReference type="GO" id="GO:0020037">
    <property type="term" value="F:heme binding"/>
    <property type="evidence" value="ECO:0007669"/>
    <property type="project" value="TreeGrafter"/>
</dbReference>
<dbReference type="InterPro" id="IPR002585">
    <property type="entry name" value="Cyt-d_ubiquinol_oxidase_su_1"/>
</dbReference>
<evidence type="ECO:0000256" key="8">
    <source>
        <dbReference type="ARBA" id="ARBA00022989"/>
    </source>
</evidence>
<evidence type="ECO:0000256" key="7">
    <source>
        <dbReference type="ARBA" id="ARBA00022982"/>
    </source>
</evidence>
<dbReference type="Pfam" id="PF01654">
    <property type="entry name" value="Cyt_bd_oxida_I"/>
    <property type="match status" value="2"/>
</dbReference>
<comment type="subcellular location">
    <subcellularLocation>
        <location evidence="1">Cell membrane</location>
        <topology evidence="1">Multi-pass membrane protein</topology>
    </subcellularLocation>
</comment>
<keyword evidence="3" id="KW-1003">Cell membrane</keyword>
<dbReference type="GO" id="GO:0005886">
    <property type="term" value="C:plasma membrane"/>
    <property type="evidence" value="ECO:0007669"/>
    <property type="project" value="UniProtKB-SubCell"/>
</dbReference>
<reference evidence="13" key="1">
    <citation type="submission" date="2012-03" db="EMBL/GenBank/DDBJ databases">
        <title>Complete genome of Caldisphaera lagunensis DSM 15908.</title>
        <authorList>
            <person name="Lucas S."/>
            <person name="Copeland A."/>
            <person name="Lapidus A."/>
            <person name="Glavina del Rio T."/>
            <person name="Dalin E."/>
            <person name="Tice H."/>
            <person name="Bruce D."/>
            <person name="Goodwin L."/>
            <person name="Pitluck S."/>
            <person name="Peters L."/>
            <person name="Mikhailova N."/>
            <person name="Teshima H."/>
            <person name="Kyrpides N."/>
            <person name="Mavromatis K."/>
            <person name="Ivanova N."/>
            <person name="Brettin T."/>
            <person name="Detter J.C."/>
            <person name="Han C."/>
            <person name="Larimer F."/>
            <person name="Land M."/>
            <person name="Hauser L."/>
            <person name="Markowitz V."/>
            <person name="Cheng J.-F."/>
            <person name="Hugenholtz P."/>
            <person name="Woyke T."/>
            <person name="Wu D."/>
            <person name="Spring S."/>
            <person name="Schroeder M."/>
            <person name="Brambilla E."/>
            <person name="Klenk H.-P."/>
            <person name="Eisen J.A."/>
        </authorList>
    </citation>
    <scope>NUCLEOTIDE SEQUENCE [LARGE SCALE GENOMIC DNA]</scope>
    <source>
        <strain evidence="13">DSM 15908 / JCM 11604 / IC-154</strain>
    </source>
</reference>
<keyword evidence="4" id="KW-0349">Heme</keyword>
<dbReference type="GO" id="GO:0070069">
    <property type="term" value="C:cytochrome complex"/>
    <property type="evidence" value="ECO:0007669"/>
    <property type="project" value="InterPro"/>
</dbReference>
<feature type="transmembrane region" description="Helical" evidence="11">
    <location>
        <begin position="101"/>
        <end position="123"/>
    </location>
</feature>
<feature type="transmembrane region" description="Helical" evidence="11">
    <location>
        <begin position="30"/>
        <end position="49"/>
    </location>
</feature>
<evidence type="ECO:0000313" key="13">
    <source>
        <dbReference type="Proteomes" id="UP000010469"/>
    </source>
</evidence>
<feature type="transmembrane region" description="Helical" evidence="11">
    <location>
        <begin position="432"/>
        <end position="457"/>
    </location>
</feature>
<evidence type="ECO:0000256" key="6">
    <source>
        <dbReference type="ARBA" id="ARBA00022723"/>
    </source>
</evidence>
<feature type="transmembrane region" description="Helical" evidence="11">
    <location>
        <begin position="519"/>
        <end position="537"/>
    </location>
</feature>
<feature type="transmembrane region" description="Helical" evidence="11">
    <location>
        <begin position="331"/>
        <end position="351"/>
    </location>
</feature>
<evidence type="ECO:0000256" key="2">
    <source>
        <dbReference type="ARBA" id="ARBA00022448"/>
    </source>
</evidence>
<protein>
    <submittedName>
        <fullName evidence="12">Cytochrome bd-type quinol oxidase, subunit 1</fullName>
    </submittedName>
</protein>
<keyword evidence="2" id="KW-0813">Transport</keyword>
<dbReference type="EMBL" id="CP003378">
    <property type="protein sequence ID" value="AFZ70207.1"/>
    <property type="molecule type" value="Genomic_DNA"/>
</dbReference>
<evidence type="ECO:0000256" key="4">
    <source>
        <dbReference type="ARBA" id="ARBA00022617"/>
    </source>
</evidence>
<dbReference type="HOGENOM" id="CLU_030555_3_3_2"/>
<dbReference type="eggNOG" id="arCOG02721">
    <property type="taxonomic scope" value="Archaea"/>
</dbReference>